<dbReference type="Proteomes" id="UP000231451">
    <property type="component" value="Unassembled WGS sequence"/>
</dbReference>
<evidence type="ECO:0000256" key="2">
    <source>
        <dbReference type="ARBA" id="ARBA00023315"/>
    </source>
</evidence>
<proteinExistence type="inferred from homology"/>
<dbReference type="Pfam" id="PF13302">
    <property type="entry name" value="Acetyltransf_3"/>
    <property type="match status" value="1"/>
</dbReference>
<gene>
    <name evidence="5" type="ORF">CSQ87_04315</name>
</gene>
<evidence type="ECO:0000259" key="4">
    <source>
        <dbReference type="PROSITE" id="PS51186"/>
    </source>
</evidence>
<dbReference type="InterPro" id="IPR016181">
    <property type="entry name" value="Acyl_CoA_acyltransferase"/>
</dbReference>
<evidence type="ECO:0000256" key="3">
    <source>
        <dbReference type="ARBA" id="ARBA00038502"/>
    </source>
</evidence>
<keyword evidence="1 5" id="KW-0808">Transferase</keyword>
<dbReference type="GO" id="GO:0008999">
    <property type="term" value="F:protein-N-terminal-alanine acetyltransferase activity"/>
    <property type="evidence" value="ECO:0007669"/>
    <property type="project" value="TreeGrafter"/>
</dbReference>
<dbReference type="SUPFAM" id="SSF55729">
    <property type="entry name" value="Acyl-CoA N-acyltransferases (Nat)"/>
    <property type="match status" value="1"/>
</dbReference>
<evidence type="ECO:0000313" key="5">
    <source>
        <dbReference type="EMBL" id="PJM75649.1"/>
    </source>
</evidence>
<dbReference type="EMBL" id="PEBK01000003">
    <property type="protein sequence ID" value="PJM75649.1"/>
    <property type="molecule type" value="Genomic_DNA"/>
</dbReference>
<keyword evidence="6" id="KW-1185">Reference proteome</keyword>
<dbReference type="PROSITE" id="PS51186">
    <property type="entry name" value="GNAT"/>
    <property type="match status" value="1"/>
</dbReference>
<dbReference type="InterPro" id="IPR000182">
    <property type="entry name" value="GNAT_dom"/>
</dbReference>
<dbReference type="PANTHER" id="PTHR43792:SF8">
    <property type="entry name" value="[RIBOSOMAL PROTEIN US5]-ALANINE N-ACETYLTRANSFERASE"/>
    <property type="match status" value="1"/>
</dbReference>
<dbReference type="OrthoDB" id="5242221at2"/>
<dbReference type="GO" id="GO:0005737">
    <property type="term" value="C:cytoplasm"/>
    <property type="evidence" value="ECO:0007669"/>
    <property type="project" value="TreeGrafter"/>
</dbReference>
<keyword evidence="2" id="KW-0012">Acyltransferase</keyword>
<organism evidence="5 6">
    <name type="scientific">Bifidobacterium simiarum</name>
    <dbReference type="NCBI Taxonomy" id="2045441"/>
    <lineage>
        <taxon>Bacteria</taxon>
        <taxon>Bacillati</taxon>
        <taxon>Actinomycetota</taxon>
        <taxon>Actinomycetes</taxon>
        <taxon>Bifidobacteriales</taxon>
        <taxon>Bifidobacteriaceae</taxon>
        <taxon>Bifidobacterium</taxon>
    </lineage>
</organism>
<dbReference type="RefSeq" id="WP_100512654.1">
    <property type="nucleotide sequence ID" value="NZ_JAFEJQ010000005.1"/>
</dbReference>
<dbReference type="InterPro" id="IPR051531">
    <property type="entry name" value="N-acetyltransferase"/>
</dbReference>
<reference evidence="5 6" key="1">
    <citation type="submission" date="2017-10" db="EMBL/GenBank/DDBJ databases">
        <title>Draft genome sequences of strains TRE 1, TRE 9, TRE H and TRI 7, isolated from tamarins, belonging to four potential novel Bifidobacterium species.</title>
        <authorList>
            <person name="Mattarelli P."/>
            <person name="Modesto M."/>
            <person name="Puglisi E."/>
            <person name="Morelli L."/>
            <person name="Spezio C."/>
            <person name="Bonetti A."/>
            <person name="Sandri C."/>
        </authorList>
    </citation>
    <scope>NUCLEOTIDE SEQUENCE [LARGE SCALE GENOMIC DNA]</scope>
    <source>
        <strain evidence="6">TRI7</strain>
    </source>
</reference>
<protein>
    <submittedName>
        <fullName evidence="5">RimJ/RimL family protein N-acetyltransferase</fullName>
    </submittedName>
</protein>
<accession>A0A2M9HFQ3</accession>
<comment type="caution">
    <text evidence="5">The sequence shown here is derived from an EMBL/GenBank/DDBJ whole genome shotgun (WGS) entry which is preliminary data.</text>
</comment>
<dbReference type="PANTHER" id="PTHR43792">
    <property type="entry name" value="GNAT FAMILY, PUTATIVE (AFU_ORTHOLOGUE AFUA_3G00765)-RELATED-RELATED"/>
    <property type="match status" value="1"/>
</dbReference>
<feature type="domain" description="N-acetyltransferase" evidence="4">
    <location>
        <begin position="33"/>
        <end position="194"/>
    </location>
</feature>
<name>A0A2M9HFQ3_9BIFI</name>
<dbReference type="AlphaFoldDB" id="A0A2M9HFQ3"/>
<comment type="similarity">
    <text evidence="3">Belongs to the acetyltransferase family. RimJ subfamily.</text>
</comment>
<sequence>MFRLFSKRDDDESSGESFHVPTVLLAPQSFEPLRLRPMRTDDMAAWSEVRQRNEEWLRPWDSGDPMHSPTITFSQWIARQRRSERHGDSVIFVIELRGEIIGQISLGAICYGSMRVGTVGYWIDRGHAGHGYAPLAVAMLADWAISSPTGPHLHRLEIAIIPENERSRRVAEKLGLPLEGLRRNYMYVNGRWRDHDVYVLLASDVQGAVVDRLR</sequence>
<evidence type="ECO:0000256" key="1">
    <source>
        <dbReference type="ARBA" id="ARBA00022679"/>
    </source>
</evidence>
<dbReference type="Gene3D" id="3.40.630.30">
    <property type="match status" value="1"/>
</dbReference>
<evidence type="ECO:0000313" key="6">
    <source>
        <dbReference type="Proteomes" id="UP000231451"/>
    </source>
</evidence>